<keyword evidence="5" id="KW-1185">Reference proteome</keyword>
<sequence length="255" mass="25878">MGVLEVGRVGADRDVTAVLRHLAPSGAGTGLVGVDPQVCAQALDVDGVAVSVLAGNGLSEVLWCSEGASARLEELQFTLGQGPGPEVGVCCAPVVVPDLARVPAGRWPALLPEAAALGIGALFCFPLHIGSACLGTLTLQRTAPGPLADTTMTDAWLVANALTALLVKGGPQLDAFAAAEEGAEFYRAVVHQASGMVSVQAGVPVAQALLRLRAHAFRHGRPVTEVAEDVVARRLSFRDDGNGPATAAGEGTEGP</sequence>
<evidence type="ECO:0000259" key="3">
    <source>
        <dbReference type="SMART" id="SM01012"/>
    </source>
</evidence>
<feature type="domain" description="ANTAR" evidence="3">
    <location>
        <begin position="172"/>
        <end position="231"/>
    </location>
</feature>
<keyword evidence="1" id="KW-0805">Transcription regulation</keyword>
<dbReference type="InterPro" id="IPR005561">
    <property type="entry name" value="ANTAR"/>
</dbReference>
<evidence type="ECO:0000256" key="2">
    <source>
        <dbReference type="ARBA" id="ARBA00023163"/>
    </source>
</evidence>
<dbReference type="Pfam" id="PF03861">
    <property type="entry name" value="ANTAR"/>
    <property type="match status" value="1"/>
</dbReference>
<keyword evidence="2" id="KW-0804">Transcription</keyword>
<dbReference type="SMART" id="SM01012">
    <property type="entry name" value="ANTAR"/>
    <property type="match status" value="1"/>
</dbReference>
<dbReference type="InterPro" id="IPR036388">
    <property type="entry name" value="WH-like_DNA-bd_sf"/>
</dbReference>
<dbReference type="InterPro" id="IPR029016">
    <property type="entry name" value="GAF-like_dom_sf"/>
</dbReference>
<dbReference type="Pfam" id="PF01590">
    <property type="entry name" value="GAF"/>
    <property type="match status" value="1"/>
</dbReference>
<dbReference type="InterPro" id="IPR003018">
    <property type="entry name" value="GAF"/>
</dbReference>
<gene>
    <name evidence="4" type="ORF">SRIMR7_02750</name>
</gene>
<organism evidence="4 5">
    <name type="scientific">Streptomyces rimosus subsp. rimosus</name>
    <dbReference type="NCBI Taxonomy" id="132474"/>
    <lineage>
        <taxon>Bacteria</taxon>
        <taxon>Bacillati</taxon>
        <taxon>Actinomycetota</taxon>
        <taxon>Actinomycetes</taxon>
        <taxon>Kitasatosporales</taxon>
        <taxon>Streptomycetaceae</taxon>
        <taxon>Streptomyces</taxon>
    </lineage>
</organism>
<accession>A0ABY3YTI0</accession>
<name>A0ABY3YTI0_STRRM</name>
<evidence type="ECO:0000313" key="5">
    <source>
        <dbReference type="Proteomes" id="UP000829494"/>
    </source>
</evidence>
<protein>
    <submittedName>
        <fullName evidence="4">ANTAR domain protein</fullName>
    </submittedName>
</protein>
<reference evidence="4 5" key="1">
    <citation type="submission" date="2022-03" db="EMBL/GenBank/DDBJ databases">
        <title>Complete genome of Streptomyces rimosus ssp. rimosus R7 (=ATCC 10970).</title>
        <authorList>
            <person name="Beganovic S."/>
            <person name="Ruckert C."/>
            <person name="Busche T."/>
            <person name="Kalinowski J."/>
            <person name="Wittmann C."/>
        </authorList>
    </citation>
    <scope>NUCLEOTIDE SEQUENCE [LARGE SCALE GENOMIC DNA]</scope>
    <source>
        <strain evidence="4 5">R7</strain>
    </source>
</reference>
<dbReference type="Gene3D" id="3.30.450.40">
    <property type="match status" value="1"/>
</dbReference>
<dbReference type="SUPFAM" id="SSF55781">
    <property type="entry name" value="GAF domain-like"/>
    <property type="match status" value="1"/>
</dbReference>
<dbReference type="Gene3D" id="1.10.10.10">
    <property type="entry name" value="Winged helix-like DNA-binding domain superfamily/Winged helix DNA-binding domain"/>
    <property type="match status" value="1"/>
</dbReference>
<evidence type="ECO:0000256" key="1">
    <source>
        <dbReference type="ARBA" id="ARBA00023015"/>
    </source>
</evidence>
<dbReference type="EMBL" id="CP094298">
    <property type="protein sequence ID" value="UNZ01049.1"/>
    <property type="molecule type" value="Genomic_DNA"/>
</dbReference>
<proteinExistence type="predicted"/>
<evidence type="ECO:0000313" key="4">
    <source>
        <dbReference type="EMBL" id="UNZ01049.1"/>
    </source>
</evidence>
<dbReference type="Proteomes" id="UP000829494">
    <property type="component" value="Chromosome"/>
</dbReference>